<comment type="caution">
    <text evidence="2">The sequence shown here is derived from an EMBL/GenBank/DDBJ whole genome shotgun (WGS) entry which is preliminary data.</text>
</comment>
<dbReference type="Gene3D" id="3.40.630.30">
    <property type="match status" value="1"/>
</dbReference>
<evidence type="ECO:0000259" key="1">
    <source>
        <dbReference type="PROSITE" id="PS51186"/>
    </source>
</evidence>
<proteinExistence type="predicted"/>
<dbReference type="SUPFAM" id="SSF55729">
    <property type="entry name" value="Acyl-CoA N-acyltransferases (Nat)"/>
    <property type="match status" value="1"/>
</dbReference>
<feature type="domain" description="N-acetyltransferase" evidence="1">
    <location>
        <begin position="3"/>
        <end position="150"/>
    </location>
</feature>
<evidence type="ECO:0000313" key="2">
    <source>
        <dbReference type="EMBL" id="MDR6268965.1"/>
    </source>
</evidence>
<dbReference type="InterPro" id="IPR000182">
    <property type="entry name" value="GNAT_dom"/>
</dbReference>
<dbReference type="PROSITE" id="PS51186">
    <property type="entry name" value="GNAT"/>
    <property type="match status" value="1"/>
</dbReference>
<gene>
    <name evidence="2" type="ORF">JOE69_001203</name>
</gene>
<dbReference type="InterPro" id="IPR016181">
    <property type="entry name" value="Acyl_CoA_acyltransferase"/>
</dbReference>
<dbReference type="Proteomes" id="UP001185069">
    <property type="component" value="Unassembled WGS sequence"/>
</dbReference>
<evidence type="ECO:0000313" key="3">
    <source>
        <dbReference type="Proteomes" id="UP001185069"/>
    </source>
</evidence>
<sequence>MALKYRPWREGDEAELLQIWGDPEGQQNGWYRQTLGPNNDGGNGARWKRCIVATDQGIPVAAGMVMEQELHGSRLSAYLEVARDHRRQGVGATLLTMLRHEAGQAPSGVRELTGKVDAGTSGAGFAQAVGAATVQTSRLIQIDPGVLSLPRFQKTDDQADEEAGSDVVQDLATGSVELTDVVGRWYQAVHQDWSPTGQLSPGTVQSYFLADATGAQGAIVLRAEPESAFGGAAKPSKRGRIRAFAVSYGQHALTDTPDDPAADVFVGWEPQLAADDAAAAVRDLVSLLAYQHPVVLEVDSSMLPLTDLVEPLLVAGKARGVGDETRIVVL</sequence>
<reference evidence="2 3" key="1">
    <citation type="submission" date="2023-07" db="EMBL/GenBank/DDBJ databases">
        <title>Sequencing the genomes of 1000 actinobacteria strains.</title>
        <authorList>
            <person name="Klenk H.-P."/>
        </authorList>
    </citation>
    <scope>NUCLEOTIDE SEQUENCE [LARGE SCALE GENOMIC DNA]</scope>
    <source>
        <strain evidence="2 3">DSM 14555</strain>
    </source>
</reference>
<organism evidence="2 3">
    <name type="scientific">Arthrobacter russicus</name>
    <dbReference type="NCBI Taxonomy" id="172040"/>
    <lineage>
        <taxon>Bacteria</taxon>
        <taxon>Bacillati</taxon>
        <taxon>Actinomycetota</taxon>
        <taxon>Actinomycetes</taxon>
        <taxon>Micrococcales</taxon>
        <taxon>Micrococcaceae</taxon>
        <taxon>Arthrobacter</taxon>
    </lineage>
</organism>
<protein>
    <submittedName>
        <fullName evidence="2">GNAT superfamily N-acetyltransferase</fullName>
    </submittedName>
</protein>
<name>A0ABU1J959_9MICC</name>
<keyword evidence="3" id="KW-1185">Reference proteome</keyword>
<dbReference type="RefSeq" id="WP_309796939.1">
    <property type="nucleotide sequence ID" value="NZ_BAAAHY010000001.1"/>
</dbReference>
<dbReference type="EMBL" id="JAVDQF010000001">
    <property type="protein sequence ID" value="MDR6268965.1"/>
    <property type="molecule type" value="Genomic_DNA"/>
</dbReference>
<dbReference type="CDD" id="cd04301">
    <property type="entry name" value="NAT_SF"/>
    <property type="match status" value="1"/>
</dbReference>
<accession>A0ABU1J959</accession>